<organism evidence="1 2">
    <name type="scientific">Ancylostoma ceylanicum</name>
    <dbReference type="NCBI Taxonomy" id="53326"/>
    <lineage>
        <taxon>Eukaryota</taxon>
        <taxon>Metazoa</taxon>
        <taxon>Ecdysozoa</taxon>
        <taxon>Nematoda</taxon>
        <taxon>Chromadorea</taxon>
        <taxon>Rhabditida</taxon>
        <taxon>Rhabditina</taxon>
        <taxon>Rhabditomorpha</taxon>
        <taxon>Strongyloidea</taxon>
        <taxon>Ancylostomatidae</taxon>
        <taxon>Ancylostomatinae</taxon>
        <taxon>Ancylostoma</taxon>
    </lineage>
</organism>
<dbReference type="EMBL" id="JARK01001582">
    <property type="protein sequence ID" value="EYB88449.1"/>
    <property type="molecule type" value="Genomic_DNA"/>
</dbReference>
<dbReference type="AlphaFoldDB" id="A0A016SDT5"/>
<evidence type="ECO:0000313" key="1">
    <source>
        <dbReference type="EMBL" id="EYB88449.1"/>
    </source>
</evidence>
<evidence type="ECO:0008006" key="3">
    <source>
        <dbReference type="Google" id="ProtNLM"/>
    </source>
</evidence>
<proteinExistence type="predicted"/>
<dbReference type="Proteomes" id="UP000024635">
    <property type="component" value="Unassembled WGS sequence"/>
</dbReference>
<protein>
    <recommendedName>
        <fullName evidence="3">Reverse transcriptase domain-containing protein</fullName>
    </recommendedName>
</protein>
<evidence type="ECO:0000313" key="2">
    <source>
        <dbReference type="Proteomes" id="UP000024635"/>
    </source>
</evidence>
<keyword evidence="2" id="KW-1185">Reference proteome</keyword>
<name>A0A016SDT5_9BILA</name>
<sequence length="120" mass="14170">MPVARQSQTTSDSQYSHLDQYIDEKELVEEIKRNLYVDNLLLTANTRQETSHFYQRTKCMFQDLNMNLREFTSNDQDLIQFIAAHDRSVNLNPRLLGITWNSSTDRFLLTREGYQMSVES</sequence>
<comment type="caution">
    <text evidence="1">The sequence shown here is derived from an EMBL/GenBank/DDBJ whole genome shotgun (WGS) entry which is preliminary data.</text>
</comment>
<gene>
    <name evidence="1" type="primary">Acey_s0246.g11</name>
    <name evidence="1" type="ORF">Y032_0246g11</name>
</gene>
<reference evidence="2" key="1">
    <citation type="journal article" date="2015" name="Nat. Genet.">
        <title>The genome and transcriptome of the zoonotic hookworm Ancylostoma ceylanicum identify infection-specific gene families.</title>
        <authorList>
            <person name="Schwarz E.M."/>
            <person name="Hu Y."/>
            <person name="Antoshechkin I."/>
            <person name="Miller M.M."/>
            <person name="Sternberg P.W."/>
            <person name="Aroian R.V."/>
        </authorList>
    </citation>
    <scope>NUCLEOTIDE SEQUENCE</scope>
    <source>
        <strain evidence="2">HY135</strain>
    </source>
</reference>
<dbReference type="STRING" id="53326.A0A016SDT5"/>
<accession>A0A016SDT5</accession>
<dbReference type="OrthoDB" id="5867110at2759"/>